<organism evidence="2 3">
    <name type="scientific">Methylobacterium trifolii</name>
    <dbReference type="NCBI Taxonomy" id="1003092"/>
    <lineage>
        <taxon>Bacteria</taxon>
        <taxon>Pseudomonadati</taxon>
        <taxon>Pseudomonadota</taxon>
        <taxon>Alphaproteobacteria</taxon>
        <taxon>Hyphomicrobiales</taxon>
        <taxon>Methylobacteriaceae</taxon>
        <taxon>Methylobacterium</taxon>
    </lineage>
</organism>
<sequence length="76" mass="8363">MRSRGEFPAWLTRRGYFARLRRWTKPKRKPAAAQSPAAIAATAGDAVEPSNVLAFPEQPGSQRAGDVEARRRRGSA</sequence>
<keyword evidence="3" id="KW-1185">Reference proteome</keyword>
<accession>A0ABQ4TZL3</accession>
<dbReference type="Proteomes" id="UP001055057">
    <property type="component" value="Unassembled WGS sequence"/>
</dbReference>
<evidence type="ECO:0000313" key="2">
    <source>
        <dbReference type="EMBL" id="GJE59453.1"/>
    </source>
</evidence>
<evidence type="ECO:0000256" key="1">
    <source>
        <dbReference type="SAM" id="MobiDB-lite"/>
    </source>
</evidence>
<proteinExistence type="predicted"/>
<comment type="caution">
    <text evidence="2">The sequence shown here is derived from an EMBL/GenBank/DDBJ whole genome shotgun (WGS) entry which is preliminary data.</text>
</comment>
<reference evidence="2" key="2">
    <citation type="submission" date="2021-08" db="EMBL/GenBank/DDBJ databases">
        <authorList>
            <person name="Tani A."/>
            <person name="Ola A."/>
            <person name="Ogura Y."/>
            <person name="Katsura K."/>
            <person name="Hayashi T."/>
        </authorList>
    </citation>
    <scope>NUCLEOTIDE SEQUENCE</scope>
    <source>
        <strain evidence="2">DSM 23632</strain>
    </source>
</reference>
<gene>
    <name evidence="2" type="ORF">MPOCJGCO_1546</name>
</gene>
<feature type="region of interest" description="Disordered" evidence="1">
    <location>
        <begin position="25"/>
        <end position="76"/>
    </location>
</feature>
<name>A0ABQ4TZL3_9HYPH</name>
<evidence type="ECO:0000313" key="3">
    <source>
        <dbReference type="Proteomes" id="UP001055057"/>
    </source>
</evidence>
<protein>
    <submittedName>
        <fullName evidence="2">Uncharacterized protein</fullName>
    </submittedName>
</protein>
<reference evidence="2" key="1">
    <citation type="journal article" date="2021" name="Front. Microbiol.">
        <title>Comprehensive Comparative Genomics and Phenotyping of Methylobacterium Species.</title>
        <authorList>
            <person name="Alessa O."/>
            <person name="Ogura Y."/>
            <person name="Fujitani Y."/>
            <person name="Takami H."/>
            <person name="Hayashi T."/>
            <person name="Sahin N."/>
            <person name="Tani A."/>
        </authorList>
    </citation>
    <scope>NUCLEOTIDE SEQUENCE</scope>
    <source>
        <strain evidence="2">DSM 23632</strain>
    </source>
</reference>
<dbReference type="EMBL" id="BPRB01000079">
    <property type="protein sequence ID" value="GJE59453.1"/>
    <property type="molecule type" value="Genomic_DNA"/>
</dbReference>
<feature type="compositionally biased region" description="Low complexity" evidence="1">
    <location>
        <begin position="31"/>
        <end position="43"/>
    </location>
</feature>